<evidence type="ECO:0000313" key="7">
    <source>
        <dbReference type="EMBL" id="TBH78970.1"/>
    </source>
</evidence>
<accession>A0A6H3F7L1</accession>
<dbReference type="EMBL" id="SIXC01000011">
    <property type="protein sequence ID" value="TBH78970.1"/>
    <property type="molecule type" value="Genomic_DNA"/>
</dbReference>
<dbReference type="GO" id="GO:0008933">
    <property type="term" value="F:peptidoglycan lytic transglycosylase activity"/>
    <property type="evidence" value="ECO:0007669"/>
    <property type="project" value="TreeGrafter"/>
</dbReference>
<dbReference type="InterPro" id="IPR005300">
    <property type="entry name" value="MltA_B"/>
</dbReference>
<feature type="domain" description="Lytic transglycosylase MltA" evidence="6">
    <location>
        <begin position="149"/>
        <end position="286"/>
    </location>
</feature>
<evidence type="ECO:0000256" key="5">
    <source>
        <dbReference type="ARBA" id="ARBA00030918"/>
    </source>
</evidence>
<protein>
    <recommendedName>
        <fullName evidence="2">peptidoglycan lytic exotransglycosylase</fullName>
        <ecNumber evidence="2">4.2.2.n1</ecNumber>
    </recommendedName>
    <alternativeName>
        <fullName evidence="5">Murein hydrolase A</fullName>
    </alternativeName>
</protein>
<dbReference type="EC" id="4.2.2.n1" evidence="2"/>
<dbReference type="PROSITE" id="PS51257">
    <property type="entry name" value="PROKAR_LIPOPROTEIN"/>
    <property type="match status" value="1"/>
</dbReference>
<dbReference type="GO" id="GO:0071555">
    <property type="term" value="P:cell wall organization"/>
    <property type="evidence" value="ECO:0007669"/>
    <property type="project" value="UniProtKB-KW"/>
</dbReference>
<dbReference type="GO" id="GO:0009254">
    <property type="term" value="P:peptidoglycan turnover"/>
    <property type="evidence" value="ECO:0007669"/>
    <property type="project" value="InterPro"/>
</dbReference>
<dbReference type="GO" id="GO:0019867">
    <property type="term" value="C:outer membrane"/>
    <property type="evidence" value="ECO:0007669"/>
    <property type="project" value="InterPro"/>
</dbReference>
<reference evidence="7 8" key="1">
    <citation type="submission" date="2018-12" db="EMBL/GenBank/DDBJ databases">
        <title>First genome draft of Desulfovibrio legallis sp. nov.</title>
        <authorList>
            <person name="Ben Dhia O."/>
            <person name="Najjari A."/>
            <person name="Ferjani R."/>
            <person name="Fhoula I."/>
            <person name="Fardeau M.-L."/>
            <person name="Boudabbous A."/>
            <person name="Ouzari H.I."/>
        </authorList>
    </citation>
    <scope>NUCLEOTIDE SEQUENCE [LARGE SCALE GENOMIC DNA]</scope>
    <source>
        <strain evidence="7 8">H1T</strain>
    </source>
</reference>
<dbReference type="CDD" id="cd14485">
    <property type="entry name" value="mltA_like_LT_A"/>
    <property type="match status" value="1"/>
</dbReference>
<keyword evidence="8" id="KW-1185">Reference proteome</keyword>
<dbReference type="Gene3D" id="2.40.240.50">
    <property type="entry name" value="Barwin-like endoglucanases"/>
    <property type="match status" value="1"/>
</dbReference>
<dbReference type="GO" id="GO:0009253">
    <property type="term" value="P:peptidoglycan catabolic process"/>
    <property type="evidence" value="ECO:0007669"/>
    <property type="project" value="TreeGrafter"/>
</dbReference>
<keyword evidence="4" id="KW-0961">Cell wall biogenesis/degradation</keyword>
<dbReference type="AlphaFoldDB" id="A0A6H3F7L1"/>
<dbReference type="InterPro" id="IPR036908">
    <property type="entry name" value="RlpA-like_sf"/>
</dbReference>
<dbReference type="SUPFAM" id="SSF50685">
    <property type="entry name" value="Barwin-like endoglucanases"/>
    <property type="match status" value="1"/>
</dbReference>
<keyword evidence="3" id="KW-0456">Lyase</keyword>
<dbReference type="InterPro" id="IPR010611">
    <property type="entry name" value="3D_dom"/>
</dbReference>
<sequence length="382" mass="42928">MHRLAPYRSAYSPPRLRRLGVLLLLGLLLTACAKKAPTPEVEPLGPPVAMESPDFFVTYLAPRNQDLTSWKDMAPTVRKSLNYVNTRPQGNVAVQRPGLDVTWGDLKRTLTRLQALLPRLDAEPGLLLENFRWVEVAGGINYSGYYEPAVRASRTRKPGYTQAIYARPPELSKVLAQKGRYYDRRTIEEKQILAGRGLELAWAADPVDVFFLEIQGSGRLIFDDGTQAYVNYAGQNKHKYKSSGRIMREKGLLRRGDIYEQREWFRNNPDRVREILNENPSYVFFRFGTRGPTGAMGYQVDDWLSLATDRGFIPLGAVVAYGVNAPDEKRGRVPLRGIGFAQDVGGAIKRNRIDIFCGGDERANYVASHLDAKGPAWVLLAK</sequence>
<dbReference type="Pfam" id="PF06725">
    <property type="entry name" value="3D"/>
    <property type="match status" value="1"/>
</dbReference>
<dbReference type="Gene3D" id="2.40.40.10">
    <property type="entry name" value="RlpA-like domain"/>
    <property type="match status" value="1"/>
</dbReference>
<evidence type="ECO:0000256" key="1">
    <source>
        <dbReference type="ARBA" id="ARBA00001420"/>
    </source>
</evidence>
<gene>
    <name evidence="7" type="ORF">EB812_09095</name>
</gene>
<evidence type="ECO:0000256" key="4">
    <source>
        <dbReference type="ARBA" id="ARBA00023316"/>
    </source>
</evidence>
<dbReference type="PIRSF" id="PIRSF019422">
    <property type="entry name" value="MltA"/>
    <property type="match status" value="1"/>
</dbReference>
<dbReference type="Proteomes" id="UP000292919">
    <property type="component" value="Unassembled WGS sequence"/>
</dbReference>
<evidence type="ECO:0000256" key="2">
    <source>
        <dbReference type="ARBA" id="ARBA00012587"/>
    </source>
</evidence>
<evidence type="ECO:0000259" key="6">
    <source>
        <dbReference type="SMART" id="SM00925"/>
    </source>
</evidence>
<name>A0A6H3F7L1_9BACT</name>
<dbReference type="PANTHER" id="PTHR30124:SF0">
    <property type="entry name" value="MEMBRANE-BOUND LYTIC MUREIN TRANSGLYCOSYLASE A"/>
    <property type="match status" value="1"/>
</dbReference>
<dbReference type="Pfam" id="PF03562">
    <property type="entry name" value="MltA"/>
    <property type="match status" value="1"/>
</dbReference>
<dbReference type="InterPro" id="IPR026044">
    <property type="entry name" value="MltA"/>
</dbReference>
<dbReference type="GO" id="GO:0004553">
    <property type="term" value="F:hydrolase activity, hydrolyzing O-glycosyl compounds"/>
    <property type="evidence" value="ECO:0007669"/>
    <property type="project" value="InterPro"/>
</dbReference>
<comment type="catalytic activity">
    <reaction evidence="1">
        <text>Exolytic cleavage of the (1-&gt;4)-beta-glycosidic linkage between N-acetylmuramic acid (MurNAc) and N-acetylglucosamine (GlcNAc) residues in peptidoglycan, from either the reducing or the non-reducing ends of the peptidoglycan chains, with concomitant formation of a 1,6-anhydrobond in the MurNAc residue.</text>
        <dbReference type="EC" id="4.2.2.n1"/>
    </reaction>
</comment>
<proteinExistence type="predicted"/>
<organism evidence="7 8">
    <name type="scientific">Desulfovibrio legallii</name>
    <dbReference type="NCBI Taxonomy" id="571438"/>
    <lineage>
        <taxon>Bacteria</taxon>
        <taxon>Pseudomonadati</taxon>
        <taxon>Thermodesulfobacteriota</taxon>
        <taxon>Desulfovibrionia</taxon>
        <taxon>Desulfovibrionales</taxon>
        <taxon>Desulfovibrionaceae</taxon>
        <taxon>Desulfovibrio</taxon>
    </lineage>
</organism>
<evidence type="ECO:0000313" key="8">
    <source>
        <dbReference type="Proteomes" id="UP000292919"/>
    </source>
</evidence>
<comment type="caution">
    <text evidence="7">The sequence shown here is derived from an EMBL/GenBank/DDBJ whole genome shotgun (WGS) entry which is preliminary data.</text>
</comment>
<dbReference type="CDD" id="cd14668">
    <property type="entry name" value="mlta_B"/>
    <property type="match status" value="1"/>
</dbReference>
<dbReference type="SMART" id="SM00925">
    <property type="entry name" value="MltA"/>
    <property type="match status" value="1"/>
</dbReference>
<dbReference type="PANTHER" id="PTHR30124">
    <property type="entry name" value="MEMBRANE-BOUND LYTIC MUREIN TRANSGLYCOSYLASE A"/>
    <property type="match status" value="1"/>
</dbReference>
<evidence type="ECO:0000256" key="3">
    <source>
        <dbReference type="ARBA" id="ARBA00023239"/>
    </source>
</evidence>